<organism evidence="8 9">
    <name type="scientific">Caenispirillum bisanense</name>
    <dbReference type="NCBI Taxonomy" id="414052"/>
    <lineage>
        <taxon>Bacteria</taxon>
        <taxon>Pseudomonadati</taxon>
        <taxon>Pseudomonadota</taxon>
        <taxon>Alphaproteobacteria</taxon>
        <taxon>Rhodospirillales</taxon>
        <taxon>Novispirillaceae</taxon>
        <taxon>Caenispirillum</taxon>
    </lineage>
</organism>
<dbReference type="AlphaFoldDB" id="A0A286G2U1"/>
<dbReference type="InterPro" id="IPR006311">
    <property type="entry name" value="TAT_signal"/>
</dbReference>
<evidence type="ECO:0000256" key="1">
    <source>
        <dbReference type="ARBA" id="ARBA00004635"/>
    </source>
</evidence>
<evidence type="ECO:0000256" key="7">
    <source>
        <dbReference type="SAM" id="SignalP"/>
    </source>
</evidence>
<keyword evidence="2 7" id="KW-0732">Signal</keyword>
<evidence type="ECO:0000256" key="2">
    <source>
        <dbReference type="ARBA" id="ARBA00022729"/>
    </source>
</evidence>
<protein>
    <recommendedName>
        <fullName evidence="6">Lipoprotein</fullName>
    </recommendedName>
</protein>
<evidence type="ECO:0000313" key="9">
    <source>
        <dbReference type="Proteomes" id="UP000219621"/>
    </source>
</evidence>
<feature type="signal peptide" evidence="7">
    <location>
        <begin position="1"/>
        <end position="22"/>
    </location>
</feature>
<dbReference type="PIRSF" id="PIRSF002854">
    <property type="entry name" value="MetQ"/>
    <property type="match status" value="1"/>
</dbReference>
<dbReference type="SUPFAM" id="SSF53850">
    <property type="entry name" value="Periplasmic binding protein-like II"/>
    <property type="match status" value="1"/>
</dbReference>
<keyword evidence="4" id="KW-0564">Palmitate</keyword>
<evidence type="ECO:0000313" key="8">
    <source>
        <dbReference type="EMBL" id="SOD89304.1"/>
    </source>
</evidence>
<evidence type="ECO:0000256" key="3">
    <source>
        <dbReference type="ARBA" id="ARBA00023136"/>
    </source>
</evidence>
<dbReference type="EMBL" id="OCNJ01000001">
    <property type="protein sequence ID" value="SOD89304.1"/>
    <property type="molecule type" value="Genomic_DNA"/>
</dbReference>
<evidence type="ECO:0000256" key="4">
    <source>
        <dbReference type="ARBA" id="ARBA00023139"/>
    </source>
</evidence>
<proteinExistence type="inferred from homology"/>
<feature type="chain" id="PRO_5012063725" description="Lipoprotein" evidence="7">
    <location>
        <begin position="23"/>
        <end position="268"/>
    </location>
</feature>
<evidence type="ECO:0000256" key="6">
    <source>
        <dbReference type="PIRNR" id="PIRNR002854"/>
    </source>
</evidence>
<dbReference type="Gene3D" id="3.40.190.10">
    <property type="entry name" value="Periplasmic binding protein-like II"/>
    <property type="match status" value="2"/>
</dbReference>
<dbReference type="OrthoDB" id="9812878at2"/>
<name>A0A286G2U1_9PROT</name>
<dbReference type="Proteomes" id="UP000219621">
    <property type="component" value="Unassembled WGS sequence"/>
</dbReference>
<keyword evidence="5 6" id="KW-0449">Lipoprotein</keyword>
<comment type="subcellular location">
    <subcellularLocation>
        <location evidence="1">Membrane</location>
        <topology evidence="1">Lipid-anchor</topology>
    </subcellularLocation>
</comment>
<dbReference type="CDD" id="cd13526">
    <property type="entry name" value="PBP2_lipoprotein_MetQ_like"/>
    <property type="match status" value="1"/>
</dbReference>
<sequence>MSRFLTRRGLLAALGLAALAVAAPLAPAKAEPALKIGVSAGPYGDILRYTAELAAKKGVEAEIIEFTDWTLINEALNNGDIDANNFQHIPYLDNQVKARGYAIVASKPSIVVPTGVYSSTVKSLADLPEGARVAIPNDPTNGARALFLLEKAGLIGLKEGADISATVLDVEKNPKNVGFIELDAAQLPRSLGDVDAAVVTLNYAVLSGLDPKSALVLEDEHSRWHLVWATRKDNADDARVQTFIDTYRSPEVKQFIQTEFNGTILPTW</sequence>
<keyword evidence="9" id="KW-1185">Reference proteome</keyword>
<dbReference type="PANTHER" id="PTHR30429:SF1">
    <property type="entry name" value="D-METHIONINE-BINDING LIPOPROTEIN METQ-RELATED"/>
    <property type="match status" value="1"/>
</dbReference>
<evidence type="ECO:0000256" key="5">
    <source>
        <dbReference type="ARBA" id="ARBA00023288"/>
    </source>
</evidence>
<dbReference type="Pfam" id="PF03180">
    <property type="entry name" value="Lipoprotein_9"/>
    <property type="match status" value="1"/>
</dbReference>
<dbReference type="PROSITE" id="PS51318">
    <property type="entry name" value="TAT"/>
    <property type="match status" value="1"/>
</dbReference>
<dbReference type="GO" id="GO:0016020">
    <property type="term" value="C:membrane"/>
    <property type="evidence" value="ECO:0007669"/>
    <property type="project" value="UniProtKB-SubCell"/>
</dbReference>
<keyword evidence="3" id="KW-0472">Membrane</keyword>
<accession>A0A286G2U1</accession>
<dbReference type="RefSeq" id="WP_097277097.1">
    <property type="nucleotide sequence ID" value="NZ_OCNJ01000001.1"/>
</dbReference>
<dbReference type="InterPro" id="IPR004872">
    <property type="entry name" value="Lipoprotein_NlpA"/>
</dbReference>
<comment type="similarity">
    <text evidence="6">Belongs to the nlpA lipoprotein family.</text>
</comment>
<gene>
    <name evidence="8" type="ORF">SAMN05421508_101179</name>
</gene>
<dbReference type="PANTHER" id="PTHR30429">
    <property type="entry name" value="D-METHIONINE-BINDING LIPOPROTEIN METQ"/>
    <property type="match status" value="1"/>
</dbReference>
<reference evidence="8 9" key="1">
    <citation type="submission" date="2017-09" db="EMBL/GenBank/DDBJ databases">
        <authorList>
            <person name="Ehlers B."/>
            <person name="Leendertz F.H."/>
        </authorList>
    </citation>
    <scope>NUCLEOTIDE SEQUENCE [LARGE SCALE GENOMIC DNA]</scope>
    <source>
        <strain evidence="8 9">USBA 140</strain>
    </source>
</reference>